<sequence length="85" mass="9895">MIRSSYRVEACSTRHKIDLPKNKAFSNKPIHLGPYRSSLFPIQRSALCLYMKRCQRSFLLPKQILLHLYINAGLSRIRKKSTSNC</sequence>
<protein>
    <submittedName>
        <fullName evidence="1">Uncharacterized protein</fullName>
    </submittedName>
</protein>
<evidence type="ECO:0000313" key="2">
    <source>
        <dbReference type="Proteomes" id="UP001370490"/>
    </source>
</evidence>
<reference evidence="1 2" key="1">
    <citation type="submission" date="2023-12" db="EMBL/GenBank/DDBJ databases">
        <title>A high-quality genome assembly for Dillenia turbinata (Dilleniales).</title>
        <authorList>
            <person name="Chanderbali A."/>
        </authorList>
    </citation>
    <scope>NUCLEOTIDE SEQUENCE [LARGE SCALE GENOMIC DNA]</scope>
    <source>
        <strain evidence="1">LSX21</strain>
        <tissue evidence="1">Leaf</tissue>
    </source>
</reference>
<organism evidence="1 2">
    <name type="scientific">Dillenia turbinata</name>
    <dbReference type="NCBI Taxonomy" id="194707"/>
    <lineage>
        <taxon>Eukaryota</taxon>
        <taxon>Viridiplantae</taxon>
        <taxon>Streptophyta</taxon>
        <taxon>Embryophyta</taxon>
        <taxon>Tracheophyta</taxon>
        <taxon>Spermatophyta</taxon>
        <taxon>Magnoliopsida</taxon>
        <taxon>eudicotyledons</taxon>
        <taxon>Gunneridae</taxon>
        <taxon>Pentapetalae</taxon>
        <taxon>Dilleniales</taxon>
        <taxon>Dilleniaceae</taxon>
        <taxon>Dillenia</taxon>
    </lineage>
</organism>
<dbReference type="EMBL" id="JBAMMX010000019">
    <property type="protein sequence ID" value="KAK6921542.1"/>
    <property type="molecule type" value="Genomic_DNA"/>
</dbReference>
<name>A0AAN8Z201_9MAGN</name>
<evidence type="ECO:0000313" key="1">
    <source>
        <dbReference type="EMBL" id="KAK6921542.1"/>
    </source>
</evidence>
<proteinExistence type="predicted"/>
<keyword evidence="2" id="KW-1185">Reference proteome</keyword>
<comment type="caution">
    <text evidence="1">The sequence shown here is derived from an EMBL/GenBank/DDBJ whole genome shotgun (WGS) entry which is preliminary data.</text>
</comment>
<accession>A0AAN8Z201</accession>
<gene>
    <name evidence="1" type="ORF">RJ641_012049</name>
</gene>
<dbReference type="AlphaFoldDB" id="A0AAN8Z201"/>
<dbReference type="Proteomes" id="UP001370490">
    <property type="component" value="Unassembled WGS sequence"/>
</dbReference>